<evidence type="ECO:0000256" key="8">
    <source>
        <dbReference type="ARBA" id="ARBA00022801"/>
    </source>
</evidence>
<dbReference type="Pfam" id="PF16674">
    <property type="entry name" value="UCH_N"/>
    <property type="match status" value="1"/>
</dbReference>
<dbReference type="EC" id="3.4.19.12" evidence="12"/>
<feature type="compositionally biased region" description="Basic and acidic residues" evidence="13">
    <location>
        <begin position="765"/>
        <end position="777"/>
    </location>
</feature>
<feature type="compositionally biased region" description="Polar residues" evidence="13">
    <location>
        <begin position="173"/>
        <end position="196"/>
    </location>
</feature>
<dbReference type="InterPro" id="IPR028889">
    <property type="entry name" value="USP"/>
</dbReference>
<dbReference type="GO" id="GO:0000082">
    <property type="term" value="P:G1/S transition of mitotic cell cycle"/>
    <property type="evidence" value="ECO:0007669"/>
    <property type="project" value="TreeGrafter"/>
</dbReference>
<keyword evidence="3" id="KW-0132">Cell division</keyword>
<keyword evidence="5" id="KW-0677">Repeat</keyword>
<keyword evidence="10" id="KW-0131">Cell cycle</keyword>
<dbReference type="InterPro" id="IPR001394">
    <property type="entry name" value="Peptidase_C19_UCH"/>
</dbReference>
<comment type="catalytic activity">
    <reaction evidence="1 12">
        <text>Thiol-dependent hydrolysis of ester, thioester, amide, peptide and isopeptide bonds formed by the C-terminal Gly of ubiquitin (a 76-residue protein attached to proteins as an intracellular targeting signal).</text>
        <dbReference type="EC" id="3.4.19.12"/>
    </reaction>
</comment>
<feature type="region of interest" description="Disordered" evidence="13">
    <location>
        <begin position="166"/>
        <end position="240"/>
    </location>
</feature>
<evidence type="ECO:0000256" key="4">
    <source>
        <dbReference type="ARBA" id="ARBA00022670"/>
    </source>
</evidence>
<feature type="compositionally biased region" description="Polar residues" evidence="13">
    <location>
        <begin position="282"/>
        <end position="291"/>
    </location>
</feature>
<dbReference type="InterPro" id="IPR018200">
    <property type="entry name" value="USP_CS"/>
</dbReference>
<dbReference type="CDD" id="cd02257">
    <property type="entry name" value="Peptidase_C19"/>
    <property type="match status" value="2"/>
</dbReference>
<dbReference type="FunFam" id="3.90.70.10:FF:000066">
    <property type="entry name" value="Ubiquitin carboxyl-terminal hydrolase 37"/>
    <property type="match status" value="1"/>
</dbReference>
<comment type="function">
    <text evidence="11">Deubiquitinase that antagonizes the anaphase-promoting complex (APC/C) during G1/S transition by mediating deubiquitination of APC/C target proteins, thereby promoting S phase entry. Specifically mediates deubiquitination of 'Lys-11'-linked polyubiquitin chains, a specific ubiquitin-linkage type mediated by the APC/C complex.</text>
</comment>
<dbReference type="InterPro" id="IPR038765">
    <property type="entry name" value="Papain-like_cys_pep_sf"/>
</dbReference>
<feature type="region of interest" description="Disordered" evidence="13">
    <location>
        <begin position="949"/>
        <end position="969"/>
    </location>
</feature>
<evidence type="ECO:0000256" key="3">
    <source>
        <dbReference type="ARBA" id="ARBA00022618"/>
    </source>
</evidence>
<comment type="similarity">
    <text evidence="2 12">Belongs to the peptidase C19 family.</text>
</comment>
<dbReference type="GO" id="GO:0051301">
    <property type="term" value="P:cell division"/>
    <property type="evidence" value="ECO:0007669"/>
    <property type="project" value="UniProtKB-KW"/>
</dbReference>
<evidence type="ECO:0000256" key="11">
    <source>
        <dbReference type="ARBA" id="ARBA00056792"/>
    </source>
</evidence>
<dbReference type="SMART" id="SM00726">
    <property type="entry name" value="UIM"/>
    <property type="match status" value="3"/>
</dbReference>
<evidence type="ECO:0000313" key="16">
    <source>
        <dbReference type="Proteomes" id="UP001295444"/>
    </source>
</evidence>
<evidence type="ECO:0000256" key="10">
    <source>
        <dbReference type="ARBA" id="ARBA00023306"/>
    </source>
</evidence>
<keyword evidence="4 12" id="KW-0645">Protease</keyword>
<keyword evidence="16" id="KW-1185">Reference proteome</keyword>
<dbReference type="PROSITE" id="PS00973">
    <property type="entry name" value="USP_2"/>
    <property type="match status" value="1"/>
</dbReference>
<evidence type="ECO:0000256" key="9">
    <source>
        <dbReference type="ARBA" id="ARBA00022807"/>
    </source>
</evidence>
<evidence type="ECO:0000256" key="5">
    <source>
        <dbReference type="ARBA" id="ARBA00022737"/>
    </source>
</evidence>
<dbReference type="InterPro" id="IPR050164">
    <property type="entry name" value="Peptidase_C19"/>
</dbReference>
<sequence>MTSLTLRGSIRIHCLNMGTSKWKEGFCEVIEKDNKFTLVVNFNAGGVPAKFQLSQNIKNIVLRPTGMKQSRLMLTLKDSGAITVDKAPMKDAEVLKHFLDSVDKGPTVKSAQGSGSFGGILGNRSSQRDSNIPMSNVKSQTPSKRVSFATKDETPVKMSINHTGRAAVKTSPGGITSGRTGISPMTSTPQRTGLSENRSEKRKRMQTPSPEIGEDYPKENDSSTTNKTLTDPARKFLNSSREKQLTLKLAEEGRQGLMPLQSSSFYSSRLTAKEYTPGNVCTDRSASSQPPSAKRSLILPPQTSPLSAKKLKPNHDYPGWNKQRMPQPLQGFSNLGNTCYMNAILQSLFSLHPFANDLLRQGIPYKKIPMNALIRRFAILLAKKDVCSPENKKELLKKVKNAISATAERFSGYMQNDAHEFLSQCLDQLKEDVGKLNKTWKTEPSSGEDISDGKPNDVTATRVYTCPVICNFEFEVQHSIICKMCGETVTKREQFNDLSIDLPRRKKLLPCRSIQDSLDLFFRMEDLEYSCEKCNGKSATVTHKFSRLPRVLILHLKRYSFNVVLSLNNKVGQQVIIPRYLTLSSHCTESTRTPLSLGWTAQNAMNSRPLKTSQIVNSCSLSSSTPTRKHTFKSVNSLPACLDSESEDEQIRRCVSQSQRVYDVQTKNLLTDDQEKKSIMESTKCSELADTGFDTINDEDLMEAVLEIGKKEASFCDGVAEGEITGSPDTGFGGDEDVQESMNNLEEDEKPKAVKETGVIQFNETSKDFDENKENKTPEGTQNDVDWLQYDLEREREEQELQQALAQSLQEHEARELKEDDDLKRATELSLQEFNNSLVDGMLSEDDSGNEDILDMEYTEVEAEELKKNAETGELPHSYRLISVVSHIGNSSSSGHYISDVYDVRKQAWFTYNDLTVSRTQESTVMNDRDQSGYIFFYMDKAVFDELVEEEKKSQSAPTEQNRPARPPL</sequence>
<evidence type="ECO:0000256" key="13">
    <source>
        <dbReference type="SAM" id="MobiDB-lite"/>
    </source>
</evidence>
<dbReference type="GO" id="GO:0004843">
    <property type="term" value="F:cysteine-type deubiquitinase activity"/>
    <property type="evidence" value="ECO:0007669"/>
    <property type="project" value="UniProtKB-UniRule"/>
</dbReference>
<dbReference type="PROSITE" id="PS50330">
    <property type="entry name" value="UIM"/>
    <property type="match status" value="2"/>
</dbReference>
<dbReference type="SUPFAM" id="SSF54001">
    <property type="entry name" value="Cysteine proteinases"/>
    <property type="match status" value="1"/>
</dbReference>
<organism evidence="15 16">
    <name type="scientific">Pelobates cultripes</name>
    <name type="common">Western spadefoot toad</name>
    <dbReference type="NCBI Taxonomy" id="61616"/>
    <lineage>
        <taxon>Eukaryota</taxon>
        <taxon>Metazoa</taxon>
        <taxon>Chordata</taxon>
        <taxon>Craniata</taxon>
        <taxon>Vertebrata</taxon>
        <taxon>Euteleostomi</taxon>
        <taxon>Amphibia</taxon>
        <taxon>Batrachia</taxon>
        <taxon>Anura</taxon>
        <taxon>Pelobatoidea</taxon>
        <taxon>Pelobatidae</taxon>
        <taxon>Pelobates</taxon>
    </lineage>
</organism>
<evidence type="ECO:0000313" key="15">
    <source>
        <dbReference type="EMBL" id="CAH2305212.1"/>
    </source>
</evidence>
<dbReference type="AlphaFoldDB" id="A0AAD1SN70"/>
<dbReference type="PANTHER" id="PTHR24006:SF915">
    <property type="entry name" value="UBIQUITIN CARBOXYL-TERMINAL HYDROLASE-RELATED"/>
    <property type="match status" value="1"/>
</dbReference>
<name>A0AAD1SN70_PELCU</name>
<dbReference type="InterPro" id="IPR032069">
    <property type="entry name" value="USP37-like_PH"/>
</dbReference>
<dbReference type="GO" id="GO:0005829">
    <property type="term" value="C:cytosol"/>
    <property type="evidence" value="ECO:0007669"/>
    <property type="project" value="TreeGrafter"/>
</dbReference>
<dbReference type="PANTHER" id="PTHR24006">
    <property type="entry name" value="UBIQUITIN CARBOXYL-TERMINAL HYDROLASE"/>
    <property type="match status" value="1"/>
</dbReference>
<keyword evidence="7 12" id="KW-0833">Ubl conjugation pathway</keyword>
<dbReference type="PROSITE" id="PS00972">
    <property type="entry name" value="USP_1"/>
    <property type="match status" value="1"/>
</dbReference>
<feature type="region of interest" description="Disordered" evidence="13">
    <location>
        <begin position="762"/>
        <end position="783"/>
    </location>
</feature>
<dbReference type="InterPro" id="IPR038093">
    <property type="entry name" value="USP37-like_PH_sf"/>
</dbReference>
<feature type="domain" description="USP" evidence="14">
    <location>
        <begin position="330"/>
        <end position="941"/>
    </location>
</feature>
<accession>A0AAD1SN70</accession>
<reference evidence="15" key="1">
    <citation type="submission" date="2022-03" db="EMBL/GenBank/DDBJ databases">
        <authorList>
            <person name="Alioto T."/>
            <person name="Alioto T."/>
            <person name="Gomez Garrido J."/>
        </authorList>
    </citation>
    <scope>NUCLEOTIDE SEQUENCE</scope>
</reference>
<evidence type="ECO:0000259" key="14">
    <source>
        <dbReference type="PROSITE" id="PS50235"/>
    </source>
</evidence>
<feature type="region of interest" description="Disordered" evidence="13">
    <location>
        <begin position="106"/>
        <end position="146"/>
    </location>
</feature>
<dbReference type="InterPro" id="IPR003903">
    <property type="entry name" value="UIM_dom"/>
</dbReference>
<feature type="region of interest" description="Disordered" evidence="13">
    <location>
        <begin position="277"/>
        <end position="312"/>
    </location>
</feature>
<dbReference type="GO" id="GO:0006508">
    <property type="term" value="P:proteolysis"/>
    <property type="evidence" value="ECO:0007669"/>
    <property type="project" value="UniProtKB-KW"/>
</dbReference>
<dbReference type="GO" id="GO:0016579">
    <property type="term" value="P:protein deubiquitination"/>
    <property type="evidence" value="ECO:0007669"/>
    <property type="project" value="InterPro"/>
</dbReference>
<dbReference type="PROSITE" id="PS50235">
    <property type="entry name" value="USP_3"/>
    <property type="match status" value="1"/>
</dbReference>
<protein>
    <recommendedName>
        <fullName evidence="12">Ubiquitin carboxyl-terminal hydrolase</fullName>
        <ecNumber evidence="12">3.4.19.12</ecNumber>
    </recommendedName>
</protein>
<dbReference type="EMBL" id="OW240918">
    <property type="protein sequence ID" value="CAH2305212.1"/>
    <property type="molecule type" value="Genomic_DNA"/>
</dbReference>
<dbReference type="GO" id="GO:0005634">
    <property type="term" value="C:nucleus"/>
    <property type="evidence" value="ECO:0007669"/>
    <property type="project" value="TreeGrafter"/>
</dbReference>
<keyword evidence="6" id="KW-0498">Mitosis</keyword>
<dbReference type="Gene3D" id="3.90.70.10">
    <property type="entry name" value="Cysteine proteinases"/>
    <property type="match status" value="2"/>
</dbReference>
<keyword evidence="9 12" id="KW-0788">Thiol protease</keyword>
<keyword evidence="8 12" id="KW-0378">Hydrolase</keyword>
<dbReference type="Pfam" id="PF02809">
    <property type="entry name" value="UIM"/>
    <property type="match status" value="2"/>
</dbReference>
<dbReference type="FunFam" id="3.90.70.10:FF:000040">
    <property type="entry name" value="Ubiquitin carboxyl-terminal hydrolase 37"/>
    <property type="match status" value="1"/>
</dbReference>
<evidence type="ECO:0000256" key="1">
    <source>
        <dbReference type="ARBA" id="ARBA00000707"/>
    </source>
</evidence>
<feature type="compositionally biased region" description="Polar residues" evidence="13">
    <location>
        <begin position="123"/>
        <end position="144"/>
    </location>
</feature>
<gene>
    <name evidence="15" type="ORF">PECUL_23A037463</name>
</gene>
<evidence type="ECO:0000256" key="2">
    <source>
        <dbReference type="ARBA" id="ARBA00009085"/>
    </source>
</evidence>
<evidence type="ECO:0000256" key="6">
    <source>
        <dbReference type="ARBA" id="ARBA00022776"/>
    </source>
</evidence>
<dbReference type="FunFam" id="2.30.29.180:FF:000001">
    <property type="entry name" value="Ubiquitin carboxyl-terminal hydrolase 37"/>
    <property type="match status" value="1"/>
</dbReference>
<evidence type="ECO:0000256" key="12">
    <source>
        <dbReference type="RuleBase" id="RU366025"/>
    </source>
</evidence>
<dbReference type="Gene3D" id="2.30.29.180">
    <property type="entry name" value="Ubiquitin carboxyl-terminal hydrolase 26/29/37, pleckstrin homology-like domain"/>
    <property type="match status" value="1"/>
</dbReference>
<dbReference type="Pfam" id="PF00443">
    <property type="entry name" value="UCH"/>
    <property type="match status" value="1"/>
</dbReference>
<proteinExistence type="inferred from homology"/>
<evidence type="ECO:0000256" key="7">
    <source>
        <dbReference type="ARBA" id="ARBA00022786"/>
    </source>
</evidence>
<dbReference type="Proteomes" id="UP001295444">
    <property type="component" value="Chromosome 07"/>
</dbReference>